<evidence type="ECO:0000256" key="2">
    <source>
        <dbReference type="ARBA" id="ARBA00022737"/>
    </source>
</evidence>
<reference evidence="8" key="1">
    <citation type="submission" date="2025-08" db="UniProtKB">
        <authorList>
            <consortium name="RefSeq"/>
        </authorList>
    </citation>
    <scope>IDENTIFICATION</scope>
    <source>
        <tissue evidence="8">Whole blood</tissue>
    </source>
</reference>
<evidence type="ECO:0000259" key="6">
    <source>
        <dbReference type="PROSITE" id="PS51039"/>
    </source>
</evidence>
<feature type="domain" description="AN1-type" evidence="6">
    <location>
        <begin position="101"/>
        <end position="149"/>
    </location>
</feature>
<dbReference type="InterPro" id="IPR000058">
    <property type="entry name" value="Znf_AN1"/>
</dbReference>
<dbReference type="Pfam" id="PF25403">
    <property type="entry name" value="zf-C2H2_ZFAND2"/>
    <property type="match status" value="1"/>
</dbReference>
<dbReference type="AlphaFoldDB" id="A0A8M1G702"/>
<proteinExistence type="predicted"/>
<dbReference type="InterPro" id="IPR057357">
    <property type="entry name" value="Znf-C2H2_ZFAND2A/B"/>
</dbReference>
<organism evidence="7 8">
    <name type="scientific">Ursus maritimus</name>
    <name type="common">Polar bear</name>
    <name type="synonym">Thalarctos maritimus</name>
    <dbReference type="NCBI Taxonomy" id="29073"/>
    <lineage>
        <taxon>Eukaryota</taxon>
        <taxon>Metazoa</taxon>
        <taxon>Chordata</taxon>
        <taxon>Craniata</taxon>
        <taxon>Vertebrata</taxon>
        <taxon>Euteleostomi</taxon>
        <taxon>Mammalia</taxon>
        <taxon>Eutheria</taxon>
        <taxon>Laurasiatheria</taxon>
        <taxon>Carnivora</taxon>
        <taxon>Caniformia</taxon>
        <taxon>Ursidae</taxon>
        <taxon>Ursus</taxon>
    </lineage>
</organism>
<dbReference type="GO" id="GO:0045047">
    <property type="term" value="P:protein targeting to ER"/>
    <property type="evidence" value="ECO:0007669"/>
    <property type="project" value="TreeGrafter"/>
</dbReference>
<dbReference type="PANTHER" id="PTHR14677:SF11">
    <property type="entry name" value="AN1-TYPE ZINC FINGER PROTEIN 2A"/>
    <property type="match status" value="1"/>
</dbReference>
<keyword evidence="3 5" id="KW-0863">Zinc-finger</keyword>
<dbReference type="Pfam" id="PF01428">
    <property type="entry name" value="zf-AN1"/>
    <property type="match status" value="1"/>
</dbReference>
<accession>A0A8M1G702</accession>
<dbReference type="PANTHER" id="PTHR14677">
    <property type="entry name" value="ARSENITE INDUCUBLE RNA ASSOCIATED PROTEIN AIP-1-RELATED"/>
    <property type="match status" value="1"/>
</dbReference>
<evidence type="ECO:0000256" key="1">
    <source>
        <dbReference type="ARBA" id="ARBA00022723"/>
    </source>
</evidence>
<dbReference type="GeneID" id="103669933"/>
<dbReference type="SUPFAM" id="SSF118310">
    <property type="entry name" value="AN1-like Zinc finger"/>
    <property type="match status" value="1"/>
</dbReference>
<dbReference type="GO" id="GO:0043161">
    <property type="term" value="P:proteasome-mediated ubiquitin-dependent protein catabolic process"/>
    <property type="evidence" value="ECO:0007669"/>
    <property type="project" value="TreeGrafter"/>
</dbReference>
<dbReference type="OrthoDB" id="431929at2759"/>
<evidence type="ECO:0000313" key="8">
    <source>
        <dbReference type="RefSeq" id="XP_040490590.1"/>
    </source>
</evidence>
<dbReference type="GO" id="GO:0005783">
    <property type="term" value="C:endoplasmic reticulum"/>
    <property type="evidence" value="ECO:0007669"/>
    <property type="project" value="TreeGrafter"/>
</dbReference>
<protein>
    <submittedName>
        <fullName evidence="8">AN1-type zinc finger protein 2A isoform X1</fullName>
    </submittedName>
</protein>
<evidence type="ECO:0000313" key="7">
    <source>
        <dbReference type="Proteomes" id="UP000261680"/>
    </source>
</evidence>
<dbReference type="RefSeq" id="XP_040490590.1">
    <property type="nucleotide sequence ID" value="XM_040634656.1"/>
</dbReference>
<dbReference type="Proteomes" id="UP000261680">
    <property type="component" value="Unplaced"/>
</dbReference>
<dbReference type="GO" id="GO:0008270">
    <property type="term" value="F:zinc ion binding"/>
    <property type="evidence" value="ECO:0007669"/>
    <property type="project" value="UniProtKB-KW"/>
</dbReference>
<dbReference type="InterPro" id="IPR035896">
    <property type="entry name" value="AN1-like_Znf"/>
</dbReference>
<keyword evidence="2" id="KW-0677">Repeat</keyword>
<dbReference type="PROSITE" id="PS51039">
    <property type="entry name" value="ZF_AN1"/>
    <property type="match status" value="1"/>
</dbReference>
<dbReference type="CTD" id="90637"/>
<dbReference type="Gene3D" id="4.10.1110.10">
    <property type="entry name" value="AN1-like Zinc finger"/>
    <property type="match status" value="1"/>
</dbReference>
<keyword evidence="4" id="KW-0862">Zinc</keyword>
<name>A0A8M1G702_URSMA</name>
<keyword evidence="1" id="KW-0479">Metal-binding</keyword>
<evidence type="ECO:0000256" key="5">
    <source>
        <dbReference type="PROSITE-ProRule" id="PRU00449"/>
    </source>
</evidence>
<gene>
    <name evidence="8" type="primary">ZFAND2A</name>
</gene>
<dbReference type="SMART" id="SM00154">
    <property type="entry name" value="ZnF_AN1"/>
    <property type="match status" value="1"/>
</dbReference>
<evidence type="ECO:0000256" key="3">
    <source>
        <dbReference type="ARBA" id="ARBA00022771"/>
    </source>
</evidence>
<evidence type="ECO:0000256" key="4">
    <source>
        <dbReference type="ARBA" id="ARBA00022833"/>
    </source>
</evidence>
<sequence length="185" mass="20447">MRCIALTRAPTASCDPSDPVFPGLLVLSPAADRWKGHPASRLRRLPLAIAAARAPDESQNVQVPVCPLCNNPVPVRKGEIPDMVVGEHIDRDCNYHRKTEKIFTYRCSKEGCKKKEMLRVACDQCRGSFCIRHRHPLDHSCKHGGRPIGAAGCTAARASESKPSGASNTLSSSWLAQRLRWRVKR</sequence>
<keyword evidence="7" id="KW-1185">Reference proteome</keyword>